<dbReference type="Pfam" id="PF00400">
    <property type="entry name" value="WD40"/>
    <property type="match status" value="3"/>
</dbReference>
<feature type="compositionally biased region" description="Low complexity" evidence="8">
    <location>
        <begin position="295"/>
        <end position="316"/>
    </location>
</feature>
<dbReference type="SMART" id="SM00320">
    <property type="entry name" value="WD40"/>
    <property type="match status" value="3"/>
</dbReference>
<evidence type="ECO:0000256" key="3">
    <source>
        <dbReference type="ARBA" id="ARBA00022694"/>
    </source>
</evidence>
<feature type="region of interest" description="Disordered" evidence="8">
    <location>
        <begin position="497"/>
        <end position="530"/>
    </location>
</feature>
<comment type="subcellular location">
    <subcellularLocation>
        <location evidence="1 6">Nucleus</location>
    </subcellularLocation>
</comment>
<dbReference type="OrthoDB" id="339900at2759"/>
<protein>
    <recommendedName>
        <fullName evidence="6">tRNA (guanine-N(7)-)-methyltransferase non-catalytic subunit</fullName>
    </recommendedName>
    <alternativeName>
        <fullName evidence="6">WD repeat-containing protein 4 homolog</fullName>
    </alternativeName>
</protein>
<keyword evidence="10" id="KW-1185">Reference proteome</keyword>
<reference evidence="9 10" key="1">
    <citation type="journal article" date="2018" name="Plant J.">
        <title>Genome sequences of Chlorella sorokiniana UTEX 1602 and Micractinium conductrix SAG 241.80: implications to maltose excretion by a green alga.</title>
        <authorList>
            <person name="Arriola M.B."/>
            <person name="Velmurugan N."/>
            <person name="Zhang Y."/>
            <person name="Plunkett M.H."/>
            <person name="Hondzo H."/>
            <person name="Barney B.M."/>
        </authorList>
    </citation>
    <scope>NUCLEOTIDE SEQUENCE [LARGE SCALE GENOMIC DNA]</scope>
    <source>
        <strain evidence="9 10">SAG 241.80</strain>
    </source>
</reference>
<evidence type="ECO:0000313" key="9">
    <source>
        <dbReference type="EMBL" id="PSC74264.1"/>
    </source>
</evidence>
<sequence length="530" mass="54805">MGKGKRKTAAAKAAAAEKTGEQGAVPAQGGNQHEWAQPTDPPRAVLAVHPAGAALALAVGPELRVFDARTGEHHVLISKADARAQGPQDPGHAARGSVPFVRGVAFDAQGRYLLAGSEDKADGLRLWDATTWKLLQSIKVPKKVTATAFTADGSYLLASDKFGDIIAAATQRPEGLPAGQQQEPEILLGHYCAILTSLSLSAGGCLLATTDRDSRVRVSIVPADPLAGAHEVQTLCFGHTTFVTCSTFVQNGEQHHLLQHHLLQELLVTGSGDGTLRLWDPLQGTLLHTLELPRPQQPEGQQQEQQRDGGAAAEVAEAAEAEAAEAEAAEAEAEAGAEAAAGGEEAEEGCGLQGGAPLDAPVPLALAASPDGRWLVAAVDGEDELCVVSLDWDARQLALTSRAALPGLHLPACLCFDAEARLWTAGGPVADDSTAAFLACGRVAEGGVLEGAAPPGWLPAAAAAALEAKTGGEEAALAAAAERRRLASQQLQKRKYSLQQLENRKRTRRDKVAKAADQAAAPAAGAGDGQ</sequence>
<keyword evidence="4 6" id="KW-0677">Repeat</keyword>
<dbReference type="Gene3D" id="2.130.10.10">
    <property type="entry name" value="YVTN repeat-like/Quinoprotein amine dehydrogenase"/>
    <property type="match status" value="2"/>
</dbReference>
<dbReference type="GO" id="GO:0043527">
    <property type="term" value="C:tRNA methyltransferase complex"/>
    <property type="evidence" value="ECO:0007669"/>
    <property type="project" value="TreeGrafter"/>
</dbReference>
<dbReference type="SUPFAM" id="SSF50978">
    <property type="entry name" value="WD40 repeat-like"/>
    <property type="match status" value="1"/>
</dbReference>
<feature type="compositionally biased region" description="Low complexity" evidence="8">
    <location>
        <begin position="10"/>
        <end position="24"/>
    </location>
</feature>
<evidence type="ECO:0000313" key="10">
    <source>
        <dbReference type="Proteomes" id="UP000239649"/>
    </source>
</evidence>
<evidence type="ECO:0000256" key="7">
    <source>
        <dbReference type="PROSITE-ProRule" id="PRU00221"/>
    </source>
</evidence>
<feature type="region of interest" description="Disordered" evidence="8">
    <location>
        <begin position="1"/>
        <end position="39"/>
    </location>
</feature>
<comment type="pathway">
    <text evidence="6">tRNA modification; N(7)-methylguanine-tRNA biosynthesis.</text>
</comment>
<evidence type="ECO:0000256" key="6">
    <source>
        <dbReference type="HAMAP-Rule" id="MF_03056"/>
    </source>
</evidence>
<dbReference type="STRING" id="554055.A0A2P6VJL2"/>
<evidence type="ECO:0000256" key="5">
    <source>
        <dbReference type="ARBA" id="ARBA00023242"/>
    </source>
</evidence>
<dbReference type="AlphaFoldDB" id="A0A2P6VJL2"/>
<proteinExistence type="inferred from homology"/>
<feature type="compositionally biased region" description="Low complexity" evidence="8">
    <location>
        <begin position="515"/>
        <end position="530"/>
    </location>
</feature>
<dbReference type="GO" id="GO:0106004">
    <property type="term" value="P:tRNA (guanine-N7)-methylation"/>
    <property type="evidence" value="ECO:0007669"/>
    <property type="project" value="UniProtKB-UniRule"/>
</dbReference>
<dbReference type="EMBL" id="LHPF02000005">
    <property type="protein sequence ID" value="PSC74264.1"/>
    <property type="molecule type" value="Genomic_DNA"/>
</dbReference>
<dbReference type="GO" id="GO:0005829">
    <property type="term" value="C:cytosol"/>
    <property type="evidence" value="ECO:0007669"/>
    <property type="project" value="TreeGrafter"/>
</dbReference>
<accession>A0A2P6VJL2</accession>
<dbReference type="PROSITE" id="PS50082">
    <property type="entry name" value="WD_REPEATS_2"/>
    <property type="match status" value="1"/>
</dbReference>
<dbReference type="HAMAP" id="MF_03056">
    <property type="entry name" value="TRM82"/>
    <property type="match status" value="1"/>
</dbReference>
<keyword evidence="5 6" id="KW-0539">Nucleus</keyword>
<dbReference type="Proteomes" id="UP000239649">
    <property type="component" value="Unassembled WGS sequence"/>
</dbReference>
<feature type="repeat" description="WD" evidence="7">
    <location>
        <begin position="266"/>
        <end position="289"/>
    </location>
</feature>
<dbReference type="PANTHER" id="PTHR16288:SF0">
    <property type="entry name" value="TRNA (GUANINE-N(7)-)-METHYLTRANSFERASE NON-CATALYTIC SUBUNIT WDR4"/>
    <property type="match status" value="1"/>
</dbReference>
<comment type="caution">
    <text evidence="9">The sequence shown here is derived from an EMBL/GenBank/DDBJ whole genome shotgun (WGS) entry which is preliminary data.</text>
</comment>
<dbReference type="GO" id="GO:0008168">
    <property type="term" value="F:methyltransferase activity"/>
    <property type="evidence" value="ECO:0007669"/>
    <property type="project" value="UniProtKB-KW"/>
</dbReference>
<evidence type="ECO:0000256" key="2">
    <source>
        <dbReference type="ARBA" id="ARBA00022574"/>
    </source>
</evidence>
<keyword evidence="2 6" id="KW-0853">WD repeat</keyword>
<comment type="function">
    <text evidence="6">Required for the formation of N(7)-methylguanine at position 46 (m7G46) in tRNA. In the complex, it is required to stabilize and induce conformational changes of the catalytic subunit.</text>
</comment>
<evidence type="ECO:0000256" key="1">
    <source>
        <dbReference type="ARBA" id="ARBA00004123"/>
    </source>
</evidence>
<gene>
    <name evidence="9" type="ORF">C2E20_2695</name>
</gene>
<keyword evidence="3 6" id="KW-0819">tRNA processing</keyword>
<dbReference type="InterPro" id="IPR028884">
    <property type="entry name" value="Trm82"/>
</dbReference>
<dbReference type="UniPathway" id="UPA00989"/>
<organism evidence="9 10">
    <name type="scientific">Micractinium conductrix</name>
    <dbReference type="NCBI Taxonomy" id="554055"/>
    <lineage>
        <taxon>Eukaryota</taxon>
        <taxon>Viridiplantae</taxon>
        <taxon>Chlorophyta</taxon>
        <taxon>core chlorophytes</taxon>
        <taxon>Trebouxiophyceae</taxon>
        <taxon>Chlorellales</taxon>
        <taxon>Chlorellaceae</taxon>
        <taxon>Chlorella clade</taxon>
        <taxon>Micractinium</taxon>
    </lineage>
</organism>
<name>A0A2P6VJL2_9CHLO</name>
<feature type="region of interest" description="Disordered" evidence="8">
    <location>
        <begin position="295"/>
        <end position="354"/>
    </location>
</feature>
<comment type="subunit">
    <text evidence="6">Forms a heterodimer with the catalytic subunit.</text>
</comment>
<dbReference type="InterPro" id="IPR001680">
    <property type="entry name" value="WD40_rpt"/>
</dbReference>
<comment type="similarity">
    <text evidence="6">Belongs to the WD repeat TRM82 family.</text>
</comment>
<dbReference type="InterPro" id="IPR036322">
    <property type="entry name" value="WD40_repeat_dom_sf"/>
</dbReference>
<feature type="compositionally biased region" description="Acidic residues" evidence="8">
    <location>
        <begin position="317"/>
        <end position="335"/>
    </location>
</feature>
<dbReference type="InterPro" id="IPR015943">
    <property type="entry name" value="WD40/YVTN_repeat-like_dom_sf"/>
</dbReference>
<evidence type="ECO:0000256" key="8">
    <source>
        <dbReference type="SAM" id="MobiDB-lite"/>
    </source>
</evidence>
<evidence type="ECO:0000256" key="4">
    <source>
        <dbReference type="ARBA" id="ARBA00022737"/>
    </source>
</evidence>
<dbReference type="PANTHER" id="PTHR16288">
    <property type="entry name" value="WD40 REPEAT PROTEIN 4"/>
    <property type="match status" value="1"/>
</dbReference>
<dbReference type="GO" id="GO:0005634">
    <property type="term" value="C:nucleus"/>
    <property type="evidence" value="ECO:0007669"/>
    <property type="project" value="UniProtKB-SubCell"/>
</dbReference>